<dbReference type="AlphaFoldDB" id="A0A5B7IRL7"/>
<name>A0A5B7IRL7_PORTR</name>
<evidence type="ECO:0000313" key="2">
    <source>
        <dbReference type="Proteomes" id="UP000324222"/>
    </source>
</evidence>
<dbReference type="Proteomes" id="UP000324222">
    <property type="component" value="Unassembled WGS sequence"/>
</dbReference>
<sequence>MRQCVKDIGKYSFSHRTGEKWNTLSDEVVIANNVHNFEENWINGDMETGHHEPHSNPVQYN</sequence>
<keyword evidence="2" id="KW-1185">Reference proteome</keyword>
<dbReference type="EMBL" id="VSRR010064953">
    <property type="protein sequence ID" value="MPC84266.1"/>
    <property type="molecule type" value="Genomic_DNA"/>
</dbReference>
<reference evidence="1 2" key="1">
    <citation type="submission" date="2019-05" db="EMBL/GenBank/DDBJ databases">
        <title>Another draft genome of Portunus trituberculatus and its Hox gene families provides insights of decapod evolution.</title>
        <authorList>
            <person name="Jeong J.-H."/>
            <person name="Song I."/>
            <person name="Kim S."/>
            <person name="Choi T."/>
            <person name="Kim D."/>
            <person name="Ryu S."/>
            <person name="Kim W."/>
        </authorList>
    </citation>
    <scope>NUCLEOTIDE SEQUENCE [LARGE SCALE GENOMIC DNA]</scope>
    <source>
        <tissue evidence="1">Muscle</tissue>
    </source>
</reference>
<organism evidence="1 2">
    <name type="scientific">Portunus trituberculatus</name>
    <name type="common">Swimming crab</name>
    <name type="synonym">Neptunus trituberculatus</name>
    <dbReference type="NCBI Taxonomy" id="210409"/>
    <lineage>
        <taxon>Eukaryota</taxon>
        <taxon>Metazoa</taxon>
        <taxon>Ecdysozoa</taxon>
        <taxon>Arthropoda</taxon>
        <taxon>Crustacea</taxon>
        <taxon>Multicrustacea</taxon>
        <taxon>Malacostraca</taxon>
        <taxon>Eumalacostraca</taxon>
        <taxon>Eucarida</taxon>
        <taxon>Decapoda</taxon>
        <taxon>Pleocyemata</taxon>
        <taxon>Brachyura</taxon>
        <taxon>Eubrachyura</taxon>
        <taxon>Portunoidea</taxon>
        <taxon>Portunidae</taxon>
        <taxon>Portuninae</taxon>
        <taxon>Portunus</taxon>
    </lineage>
</organism>
<comment type="caution">
    <text evidence="1">The sequence shown here is derived from an EMBL/GenBank/DDBJ whole genome shotgun (WGS) entry which is preliminary data.</text>
</comment>
<accession>A0A5B7IRL7</accession>
<evidence type="ECO:0000313" key="1">
    <source>
        <dbReference type="EMBL" id="MPC84266.1"/>
    </source>
</evidence>
<protein>
    <submittedName>
        <fullName evidence="1">Uncharacterized protein</fullName>
    </submittedName>
</protein>
<gene>
    <name evidence="1" type="ORF">E2C01_078998</name>
</gene>
<proteinExistence type="predicted"/>